<keyword evidence="3" id="KW-1185">Reference proteome</keyword>
<dbReference type="AlphaFoldDB" id="A0A2Z7AFX7"/>
<dbReference type="Proteomes" id="UP000250235">
    <property type="component" value="Unassembled WGS sequence"/>
</dbReference>
<organism evidence="2 3">
    <name type="scientific">Dorcoceras hygrometricum</name>
    <dbReference type="NCBI Taxonomy" id="472368"/>
    <lineage>
        <taxon>Eukaryota</taxon>
        <taxon>Viridiplantae</taxon>
        <taxon>Streptophyta</taxon>
        <taxon>Embryophyta</taxon>
        <taxon>Tracheophyta</taxon>
        <taxon>Spermatophyta</taxon>
        <taxon>Magnoliopsida</taxon>
        <taxon>eudicotyledons</taxon>
        <taxon>Gunneridae</taxon>
        <taxon>Pentapetalae</taxon>
        <taxon>asterids</taxon>
        <taxon>lamiids</taxon>
        <taxon>Lamiales</taxon>
        <taxon>Gesneriaceae</taxon>
        <taxon>Didymocarpoideae</taxon>
        <taxon>Trichosporeae</taxon>
        <taxon>Loxocarpinae</taxon>
        <taxon>Dorcoceras</taxon>
    </lineage>
</organism>
<dbReference type="PANTHER" id="PTHR47481">
    <property type="match status" value="1"/>
</dbReference>
<accession>A0A2Z7AFX7</accession>
<evidence type="ECO:0000313" key="3">
    <source>
        <dbReference type="Proteomes" id="UP000250235"/>
    </source>
</evidence>
<evidence type="ECO:0008006" key="4">
    <source>
        <dbReference type="Google" id="ProtNLM"/>
    </source>
</evidence>
<reference evidence="2 3" key="1">
    <citation type="journal article" date="2015" name="Proc. Natl. Acad. Sci. U.S.A.">
        <title>The resurrection genome of Boea hygrometrica: A blueprint for survival of dehydration.</title>
        <authorList>
            <person name="Xiao L."/>
            <person name="Yang G."/>
            <person name="Zhang L."/>
            <person name="Yang X."/>
            <person name="Zhao S."/>
            <person name="Ji Z."/>
            <person name="Zhou Q."/>
            <person name="Hu M."/>
            <person name="Wang Y."/>
            <person name="Chen M."/>
            <person name="Xu Y."/>
            <person name="Jin H."/>
            <person name="Xiao X."/>
            <person name="Hu G."/>
            <person name="Bao F."/>
            <person name="Hu Y."/>
            <person name="Wan P."/>
            <person name="Li L."/>
            <person name="Deng X."/>
            <person name="Kuang T."/>
            <person name="Xiang C."/>
            <person name="Zhu J.K."/>
            <person name="Oliver M.J."/>
            <person name="He Y."/>
        </authorList>
    </citation>
    <scope>NUCLEOTIDE SEQUENCE [LARGE SCALE GENOMIC DNA]</scope>
    <source>
        <strain evidence="3">cv. XS01</strain>
    </source>
</reference>
<protein>
    <recommendedName>
        <fullName evidence="4">Retrotransposon Copia-like N-terminal domain-containing protein</fullName>
    </recommendedName>
</protein>
<gene>
    <name evidence="2" type="ORF">F511_01047</name>
</gene>
<name>A0A2Z7AFX7_9LAMI</name>
<proteinExistence type="predicted"/>
<dbReference type="PANTHER" id="PTHR47481:SF2">
    <property type="entry name" value="RETROTRANSPOSON GAG DOMAIN-CONTAINING PROTEIN"/>
    <property type="match status" value="1"/>
</dbReference>
<feature type="compositionally biased region" description="Basic and acidic residues" evidence="1">
    <location>
        <begin position="289"/>
        <end position="299"/>
    </location>
</feature>
<evidence type="ECO:0000256" key="1">
    <source>
        <dbReference type="SAM" id="MobiDB-lite"/>
    </source>
</evidence>
<dbReference type="OrthoDB" id="1002342at2759"/>
<feature type="region of interest" description="Disordered" evidence="1">
    <location>
        <begin position="266"/>
        <end position="299"/>
    </location>
</feature>
<dbReference type="Pfam" id="PF14223">
    <property type="entry name" value="Retrotran_gag_2"/>
    <property type="match status" value="1"/>
</dbReference>
<sequence>MAATISLNVANFVTLKLTPENYPLWREQLLALAESQDMVGLLTGEKEQPAIHNISSTTVTSITGAQTISEDYLKWRKDDRLLRGWIIGTLTEESLGLVIGLESSQTVWSALKEAYAQDSQEREFTLRQKLTYLRKDSNESVAEYLRKFKGICDSLAAIGNPVPDKTKVYCLLANLGPKYESFTTTMLKPPMPSYSEAVSLLQGFEQRITWLDTSNSPSYAFYGQRNQRQYQIHNNNTRQNHSFNSRGRGFQATSSNLRQVNQVKNHSSMLQRVNDYTPRQPPPGKRRMTTAERELYKDEKLPTLRQTWTYSKNLLESTKPTSKQRRSS</sequence>
<dbReference type="EMBL" id="KV016225">
    <property type="protein sequence ID" value="KZV20190.1"/>
    <property type="molecule type" value="Genomic_DNA"/>
</dbReference>
<evidence type="ECO:0000313" key="2">
    <source>
        <dbReference type="EMBL" id="KZV20190.1"/>
    </source>
</evidence>